<dbReference type="Pfam" id="PF00226">
    <property type="entry name" value="DnaJ"/>
    <property type="match status" value="1"/>
</dbReference>
<protein>
    <submittedName>
        <fullName evidence="2">DnaJ heat shock amino-terminal domain protein</fullName>
    </submittedName>
</protein>
<keyword evidence="3" id="KW-1185">Reference proteome</keyword>
<dbReference type="PANTHER" id="PTHR45098:SF1">
    <property type="entry name" value="DNAJ DOMAIN CONTAINING PROTEIN, EXPRESSED"/>
    <property type="match status" value="1"/>
</dbReference>
<dbReference type="AlphaFoldDB" id="A0A2U1PF57"/>
<name>A0A2U1PF57_ARTAN</name>
<dbReference type="InterPro" id="IPR018253">
    <property type="entry name" value="DnaJ_domain_CS"/>
</dbReference>
<dbReference type="SMART" id="SM00271">
    <property type="entry name" value="DnaJ"/>
    <property type="match status" value="1"/>
</dbReference>
<dbReference type="SUPFAM" id="SSF46565">
    <property type="entry name" value="Chaperone J-domain"/>
    <property type="match status" value="1"/>
</dbReference>
<organism evidence="2 3">
    <name type="scientific">Artemisia annua</name>
    <name type="common">Sweet wormwood</name>
    <dbReference type="NCBI Taxonomy" id="35608"/>
    <lineage>
        <taxon>Eukaryota</taxon>
        <taxon>Viridiplantae</taxon>
        <taxon>Streptophyta</taxon>
        <taxon>Embryophyta</taxon>
        <taxon>Tracheophyta</taxon>
        <taxon>Spermatophyta</taxon>
        <taxon>Magnoliopsida</taxon>
        <taxon>eudicotyledons</taxon>
        <taxon>Gunneridae</taxon>
        <taxon>Pentapetalae</taxon>
        <taxon>asterids</taxon>
        <taxon>campanulids</taxon>
        <taxon>Asterales</taxon>
        <taxon>Asteraceae</taxon>
        <taxon>Asteroideae</taxon>
        <taxon>Anthemideae</taxon>
        <taxon>Artemisiinae</taxon>
        <taxon>Artemisia</taxon>
    </lineage>
</organism>
<evidence type="ECO:0000259" key="1">
    <source>
        <dbReference type="PROSITE" id="PS50076"/>
    </source>
</evidence>
<dbReference type="PROSITE" id="PS00636">
    <property type="entry name" value="DNAJ_1"/>
    <property type="match status" value="1"/>
</dbReference>
<proteinExistence type="predicted"/>
<dbReference type="PANTHER" id="PTHR45098">
    <property type="entry name" value="DNAJ DOMAIN CONTAINING PROTEIN, EXPRESSED"/>
    <property type="match status" value="1"/>
</dbReference>
<dbReference type="STRING" id="35608.A0A2U1PF57"/>
<dbReference type="InterPro" id="IPR001623">
    <property type="entry name" value="DnaJ_domain"/>
</dbReference>
<dbReference type="Proteomes" id="UP000245207">
    <property type="component" value="Unassembled WGS sequence"/>
</dbReference>
<sequence length="78" mass="8894">MAIFIDHYIVLGLPSGEEGTNLANEDIKKAYRSKALELHPDKKRDDPNAVADFQQLQASYDILKDEKTRKEFDNAVMI</sequence>
<comment type="caution">
    <text evidence="2">The sequence shown here is derived from an EMBL/GenBank/DDBJ whole genome shotgun (WGS) entry which is preliminary data.</text>
</comment>
<keyword evidence="2" id="KW-0346">Stress response</keyword>
<dbReference type="CDD" id="cd06257">
    <property type="entry name" value="DnaJ"/>
    <property type="match status" value="1"/>
</dbReference>
<feature type="domain" description="J" evidence="1">
    <location>
        <begin position="6"/>
        <end position="76"/>
    </location>
</feature>
<evidence type="ECO:0000313" key="3">
    <source>
        <dbReference type="Proteomes" id="UP000245207"/>
    </source>
</evidence>
<gene>
    <name evidence="2" type="ORF">CTI12_AA158860</name>
</gene>
<reference evidence="2 3" key="1">
    <citation type="journal article" date="2018" name="Mol. Plant">
        <title>The genome of Artemisia annua provides insight into the evolution of Asteraceae family and artemisinin biosynthesis.</title>
        <authorList>
            <person name="Shen Q."/>
            <person name="Zhang L."/>
            <person name="Liao Z."/>
            <person name="Wang S."/>
            <person name="Yan T."/>
            <person name="Shi P."/>
            <person name="Liu M."/>
            <person name="Fu X."/>
            <person name="Pan Q."/>
            <person name="Wang Y."/>
            <person name="Lv Z."/>
            <person name="Lu X."/>
            <person name="Zhang F."/>
            <person name="Jiang W."/>
            <person name="Ma Y."/>
            <person name="Chen M."/>
            <person name="Hao X."/>
            <person name="Li L."/>
            <person name="Tang Y."/>
            <person name="Lv G."/>
            <person name="Zhou Y."/>
            <person name="Sun X."/>
            <person name="Brodelius P.E."/>
            <person name="Rose J.K.C."/>
            <person name="Tang K."/>
        </authorList>
    </citation>
    <scope>NUCLEOTIDE SEQUENCE [LARGE SCALE GENOMIC DNA]</scope>
    <source>
        <strain evidence="3">cv. Huhao1</strain>
        <tissue evidence="2">Leaf</tissue>
    </source>
</reference>
<dbReference type="Gene3D" id="1.10.287.110">
    <property type="entry name" value="DnaJ domain"/>
    <property type="match status" value="1"/>
</dbReference>
<dbReference type="EMBL" id="PKPP01001231">
    <property type="protein sequence ID" value="PWA84418.1"/>
    <property type="molecule type" value="Genomic_DNA"/>
</dbReference>
<accession>A0A2U1PF57</accession>
<dbReference type="OrthoDB" id="10250354at2759"/>
<dbReference type="PRINTS" id="PR00625">
    <property type="entry name" value="JDOMAIN"/>
</dbReference>
<dbReference type="PROSITE" id="PS50076">
    <property type="entry name" value="DNAJ_2"/>
    <property type="match status" value="1"/>
</dbReference>
<dbReference type="InterPro" id="IPR036869">
    <property type="entry name" value="J_dom_sf"/>
</dbReference>
<evidence type="ECO:0000313" key="2">
    <source>
        <dbReference type="EMBL" id="PWA84418.1"/>
    </source>
</evidence>